<organism evidence="2 3">
    <name type="scientific">Trichonephila inaurata madagascariensis</name>
    <dbReference type="NCBI Taxonomy" id="2747483"/>
    <lineage>
        <taxon>Eukaryota</taxon>
        <taxon>Metazoa</taxon>
        <taxon>Ecdysozoa</taxon>
        <taxon>Arthropoda</taxon>
        <taxon>Chelicerata</taxon>
        <taxon>Arachnida</taxon>
        <taxon>Araneae</taxon>
        <taxon>Araneomorphae</taxon>
        <taxon>Entelegynae</taxon>
        <taxon>Araneoidea</taxon>
        <taxon>Nephilidae</taxon>
        <taxon>Trichonephila</taxon>
        <taxon>Trichonephila inaurata</taxon>
    </lineage>
</organism>
<evidence type="ECO:0000313" key="2">
    <source>
        <dbReference type="EMBL" id="GFY51842.1"/>
    </source>
</evidence>
<evidence type="ECO:0000313" key="3">
    <source>
        <dbReference type="Proteomes" id="UP000886998"/>
    </source>
</evidence>
<dbReference type="Proteomes" id="UP000886998">
    <property type="component" value="Unassembled WGS sequence"/>
</dbReference>
<reference evidence="2" key="1">
    <citation type="submission" date="2020-08" db="EMBL/GenBank/DDBJ databases">
        <title>Multicomponent nature underlies the extraordinary mechanical properties of spider dragline silk.</title>
        <authorList>
            <person name="Kono N."/>
            <person name="Nakamura H."/>
            <person name="Mori M."/>
            <person name="Yoshida Y."/>
            <person name="Ohtoshi R."/>
            <person name="Malay A.D."/>
            <person name="Moran D.A.P."/>
            <person name="Tomita M."/>
            <person name="Numata K."/>
            <person name="Arakawa K."/>
        </authorList>
    </citation>
    <scope>NUCLEOTIDE SEQUENCE</scope>
</reference>
<name>A0A8X7C2Y2_9ARAC</name>
<protein>
    <submittedName>
        <fullName evidence="2">Uncharacterized protein</fullName>
    </submittedName>
</protein>
<feature type="region of interest" description="Disordered" evidence="1">
    <location>
        <begin position="17"/>
        <end position="119"/>
    </location>
</feature>
<dbReference type="AlphaFoldDB" id="A0A8X7C2Y2"/>
<dbReference type="OrthoDB" id="10476199at2759"/>
<feature type="compositionally biased region" description="Low complexity" evidence="1">
    <location>
        <begin position="85"/>
        <end position="99"/>
    </location>
</feature>
<gene>
    <name evidence="2" type="ORF">TNIN_84301</name>
</gene>
<keyword evidence="3" id="KW-1185">Reference proteome</keyword>
<dbReference type="EMBL" id="BMAV01008339">
    <property type="protein sequence ID" value="GFY51842.1"/>
    <property type="molecule type" value="Genomic_DNA"/>
</dbReference>
<proteinExistence type="predicted"/>
<sequence length="229" mass="25595">MSWISKVTRYVARKQTRSSYVNRRKNYESPRQAYYRKSSGKSTKYVKKNQDRSVDSGTFGSGKSTNTAKKSTKNIKKVQNNDADSGTSWSGKKSTSTGKKSTKSILGVDSGTLGSGKSTNAAKISTKNIKKDQGNNVDFDSLASGKKITYKGKDTMSATKAFNRIMKPAPRIGQDYIRKPHPCQNLSFTECMVKPWDDLHKNFLDAHISNQFITMFTIVFLSLLIFRPS</sequence>
<accession>A0A8X7C2Y2</accession>
<evidence type="ECO:0000256" key="1">
    <source>
        <dbReference type="SAM" id="MobiDB-lite"/>
    </source>
</evidence>
<comment type="caution">
    <text evidence="2">The sequence shown here is derived from an EMBL/GenBank/DDBJ whole genome shotgun (WGS) entry which is preliminary data.</text>
</comment>